<dbReference type="PANTHER" id="PTHR43479:SF11">
    <property type="entry name" value="ACREF_ENVCD OPERON REPRESSOR-RELATED"/>
    <property type="match status" value="1"/>
</dbReference>
<dbReference type="PATRIC" id="fig|1423715.3.peg.2448"/>
<dbReference type="Pfam" id="PF00440">
    <property type="entry name" value="TetR_N"/>
    <property type="match status" value="1"/>
</dbReference>
<gene>
    <name evidence="4" type="ORF">FD25_GL002372</name>
</gene>
<feature type="DNA-binding region" description="H-T-H motif" evidence="2">
    <location>
        <begin position="35"/>
        <end position="54"/>
    </location>
</feature>
<evidence type="ECO:0000313" key="5">
    <source>
        <dbReference type="Proteomes" id="UP000051955"/>
    </source>
</evidence>
<organism evidence="4 5">
    <name type="scientific">Levilactobacillus acidifarinae DSM 19394 = JCM 15949</name>
    <dbReference type="NCBI Taxonomy" id="1423715"/>
    <lineage>
        <taxon>Bacteria</taxon>
        <taxon>Bacillati</taxon>
        <taxon>Bacillota</taxon>
        <taxon>Bacilli</taxon>
        <taxon>Lactobacillales</taxon>
        <taxon>Lactobacillaceae</taxon>
        <taxon>Levilactobacillus</taxon>
    </lineage>
</organism>
<dbReference type="EMBL" id="AZDV01000005">
    <property type="protein sequence ID" value="KRK95912.1"/>
    <property type="molecule type" value="Genomic_DNA"/>
</dbReference>
<dbReference type="RefSeq" id="WP_057801121.1">
    <property type="nucleotide sequence ID" value="NZ_AZDV01000005.1"/>
</dbReference>
<dbReference type="Gene3D" id="1.10.357.10">
    <property type="entry name" value="Tetracycline Repressor, domain 2"/>
    <property type="match status" value="1"/>
</dbReference>
<dbReference type="PROSITE" id="PS50977">
    <property type="entry name" value="HTH_TETR_2"/>
    <property type="match status" value="1"/>
</dbReference>
<dbReference type="STRING" id="1423715.FD25_GL002372"/>
<protein>
    <recommendedName>
        <fullName evidence="3">HTH tetR-type domain-containing protein</fullName>
    </recommendedName>
</protein>
<dbReference type="InterPro" id="IPR050624">
    <property type="entry name" value="HTH-type_Tx_Regulator"/>
</dbReference>
<feature type="domain" description="HTH tetR-type" evidence="3">
    <location>
        <begin position="12"/>
        <end position="72"/>
    </location>
</feature>
<dbReference type="PANTHER" id="PTHR43479">
    <property type="entry name" value="ACREF/ENVCD OPERON REPRESSOR-RELATED"/>
    <property type="match status" value="1"/>
</dbReference>
<evidence type="ECO:0000313" key="4">
    <source>
        <dbReference type="EMBL" id="KRK95912.1"/>
    </source>
</evidence>
<dbReference type="GO" id="GO:0003677">
    <property type="term" value="F:DNA binding"/>
    <property type="evidence" value="ECO:0007669"/>
    <property type="project" value="UniProtKB-UniRule"/>
</dbReference>
<keyword evidence="5" id="KW-1185">Reference proteome</keyword>
<evidence type="ECO:0000256" key="2">
    <source>
        <dbReference type="PROSITE-ProRule" id="PRU00335"/>
    </source>
</evidence>
<accession>A0A0R1LK19</accession>
<keyword evidence="1 2" id="KW-0238">DNA-binding</keyword>
<dbReference type="SUPFAM" id="SSF46689">
    <property type="entry name" value="Homeodomain-like"/>
    <property type="match status" value="1"/>
</dbReference>
<comment type="caution">
    <text evidence="4">The sequence shown here is derived from an EMBL/GenBank/DDBJ whole genome shotgun (WGS) entry which is preliminary data.</text>
</comment>
<sequence length="180" mass="20833">MTAKPVRVQQINQSIDWFAQALRQLLQTTDYSKITVSALATRSGLSRRTFYRHFESIDDLLRLIVDHQITECLSQIKTVQPKKFRDVIRLFFSYYTRHKSFLLALQKNDLMPLMLTELTRKTSQSQLATMFPTKEPFIYAFAAGGVWNLLNLWLTTGATTSPEEMARLSEKIAQHLSQVM</sequence>
<evidence type="ECO:0000259" key="3">
    <source>
        <dbReference type="PROSITE" id="PS50977"/>
    </source>
</evidence>
<dbReference type="Proteomes" id="UP000051955">
    <property type="component" value="Unassembled WGS sequence"/>
</dbReference>
<evidence type="ECO:0000256" key="1">
    <source>
        <dbReference type="ARBA" id="ARBA00023125"/>
    </source>
</evidence>
<dbReference type="AlphaFoldDB" id="A0A0R1LK19"/>
<proteinExistence type="predicted"/>
<dbReference type="InterPro" id="IPR001647">
    <property type="entry name" value="HTH_TetR"/>
</dbReference>
<dbReference type="InterPro" id="IPR009057">
    <property type="entry name" value="Homeodomain-like_sf"/>
</dbReference>
<name>A0A0R1LK19_9LACO</name>
<reference evidence="4 5" key="1">
    <citation type="journal article" date="2015" name="Genome Announc.">
        <title>Expanding the biotechnology potential of lactobacilli through comparative genomics of 213 strains and associated genera.</title>
        <authorList>
            <person name="Sun Z."/>
            <person name="Harris H.M."/>
            <person name="McCann A."/>
            <person name="Guo C."/>
            <person name="Argimon S."/>
            <person name="Zhang W."/>
            <person name="Yang X."/>
            <person name="Jeffery I.B."/>
            <person name="Cooney J.C."/>
            <person name="Kagawa T.F."/>
            <person name="Liu W."/>
            <person name="Song Y."/>
            <person name="Salvetti E."/>
            <person name="Wrobel A."/>
            <person name="Rasinkangas P."/>
            <person name="Parkhill J."/>
            <person name="Rea M.C."/>
            <person name="O'Sullivan O."/>
            <person name="Ritari J."/>
            <person name="Douillard F.P."/>
            <person name="Paul Ross R."/>
            <person name="Yang R."/>
            <person name="Briner A.E."/>
            <person name="Felis G.E."/>
            <person name="de Vos W.M."/>
            <person name="Barrangou R."/>
            <person name="Klaenhammer T.R."/>
            <person name="Caufield P.W."/>
            <person name="Cui Y."/>
            <person name="Zhang H."/>
            <person name="O'Toole P.W."/>
        </authorList>
    </citation>
    <scope>NUCLEOTIDE SEQUENCE [LARGE SCALE GENOMIC DNA]</scope>
    <source>
        <strain evidence="4 5">DSM 19394</strain>
    </source>
</reference>